<sequence>MEITYERVEPAHARQLAEFLCGDTWPFHGSEVVGEEQARGWVGDGAGDRVFWITLAGERAGLVRLMDLGDPTPLFDLRIRTEYRGRGLGGAALVWLTGYVFTQFPDVRRIEGTTRRDNAAMRRVFRRAGYVKEAHYRDAWPAAGGRVHDAVGYGVLRRDWLSGTTTAPDWDDEPAARGD</sequence>
<evidence type="ECO:0000313" key="2">
    <source>
        <dbReference type="EMBL" id="GAA0315787.1"/>
    </source>
</evidence>
<dbReference type="EMBL" id="BAAABV010000028">
    <property type="protein sequence ID" value="GAA0315787.1"/>
    <property type="molecule type" value="Genomic_DNA"/>
</dbReference>
<dbReference type="RefSeq" id="WP_344166884.1">
    <property type="nucleotide sequence ID" value="NZ_BAAABV010000028.1"/>
</dbReference>
<organism evidence="2 3">
    <name type="scientific">Streptomyces polychromogenes</name>
    <dbReference type="NCBI Taxonomy" id="67342"/>
    <lineage>
        <taxon>Bacteria</taxon>
        <taxon>Bacillati</taxon>
        <taxon>Actinomycetota</taxon>
        <taxon>Actinomycetes</taxon>
        <taxon>Kitasatosporales</taxon>
        <taxon>Streptomycetaceae</taxon>
        <taxon>Streptomyces</taxon>
    </lineage>
</organism>
<gene>
    <name evidence="2" type="ORF">GCM10010302_63590</name>
</gene>
<dbReference type="SUPFAM" id="SSF55729">
    <property type="entry name" value="Acyl-CoA N-acyltransferases (Nat)"/>
    <property type="match status" value="1"/>
</dbReference>
<dbReference type="Proteomes" id="UP001501867">
    <property type="component" value="Unassembled WGS sequence"/>
</dbReference>
<dbReference type="Pfam" id="PF13302">
    <property type="entry name" value="Acetyltransf_3"/>
    <property type="match status" value="1"/>
</dbReference>
<accession>A0ABN0VSP9</accession>
<dbReference type="InterPro" id="IPR000182">
    <property type="entry name" value="GNAT_dom"/>
</dbReference>
<dbReference type="InterPro" id="IPR016181">
    <property type="entry name" value="Acyl_CoA_acyltransferase"/>
</dbReference>
<protein>
    <recommendedName>
        <fullName evidence="1">N-acetyltransferase domain-containing protein</fullName>
    </recommendedName>
</protein>
<evidence type="ECO:0000259" key="1">
    <source>
        <dbReference type="PROSITE" id="PS51186"/>
    </source>
</evidence>
<dbReference type="Gene3D" id="3.40.630.30">
    <property type="match status" value="1"/>
</dbReference>
<evidence type="ECO:0000313" key="3">
    <source>
        <dbReference type="Proteomes" id="UP001501867"/>
    </source>
</evidence>
<reference evidence="2 3" key="1">
    <citation type="journal article" date="2019" name="Int. J. Syst. Evol. Microbiol.">
        <title>The Global Catalogue of Microorganisms (GCM) 10K type strain sequencing project: providing services to taxonomists for standard genome sequencing and annotation.</title>
        <authorList>
            <consortium name="The Broad Institute Genomics Platform"/>
            <consortium name="The Broad Institute Genome Sequencing Center for Infectious Disease"/>
            <person name="Wu L."/>
            <person name="Ma J."/>
        </authorList>
    </citation>
    <scope>NUCLEOTIDE SEQUENCE [LARGE SCALE GENOMIC DNA]</scope>
    <source>
        <strain evidence="2 3">JCM 4505</strain>
    </source>
</reference>
<dbReference type="PROSITE" id="PS51186">
    <property type="entry name" value="GNAT"/>
    <property type="match status" value="1"/>
</dbReference>
<keyword evidence="3" id="KW-1185">Reference proteome</keyword>
<proteinExistence type="predicted"/>
<feature type="domain" description="N-acetyltransferase" evidence="1">
    <location>
        <begin position="3"/>
        <end position="158"/>
    </location>
</feature>
<name>A0ABN0VSP9_9ACTN</name>
<comment type="caution">
    <text evidence="2">The sequence shown here is derived from an EMBL/GenBank/DDBJ whole genome shotgun (WGS) entry which is preliminary data.</text>
</comment>